<dbReference type="OrthoDB" id="1099063at2759"/>
<dbReference type="PANTHER" id="PTHR23003:SF51">
    <property type="entry name" value="SERINE-ARGININE PROTEIN 55"/>
    <property type="match status" value="1"/>
</dbReference>
<dbReference type="Gene3D" id="3.30.70.330">
    <property type="match status" value="2"/>
</dbReference>
<dbReference type="InterPro" id="IPR000504">
    <property type="entry name" value="RRM_dom"/>
</dbReference>
<dbReference type="InterPro" id="IPR050374">
    <property type="entry name" value="RRT5_SRSF_SR"/>
</dbReference>
<dbReference type="PANTHER" id="PTHR23003">
    <property type="entry name" value="RNA RECOGNITION MOTIF RRM DOMAIN CONTAINING PROTEIN"/>
    <property type="match status" value="1"/>
</dbReference>
<dbReference type="FunCoup" id="A0A1Y2AHH5">
    <property type="interactions" value="391"/>
</dbReference>
<dbReference type="AlphaFoldDB" id="A0A1Y2AHH5"/>
<dbReference type="PROSITE" id="PS50102">
    <property type="entry name" value="RRM"/>
    <property type="match status" value="2"/>
</dbReference>
<evidence type="ECO:0000256" key="1">
    <source>
        <dbReference type="ARBA" id="ARBA00022884"/>
    </source>
</evidence>
<evidence type="ECO:0000259" key="4">
    <source>
        <dbReference type="PROSITE" id="PS50102"/>
    </source>
</evidence>
<dbReference type="Proteomes" id="UP000193986">
    <property type="component" value="Unassembled WGS sequence"/>
</dbReference>
<dbReference type="STRING" id="71784.A0A1Y2AHH5"/>
<keyword evidence="1 2" id="KW-0694">RNA-binding</keyword>
<proteinExistence type="predicted"/>
<dbReference type="GO" id="GO:0003729">
    <property type="term" value="F:mRNA binding"/>
    <property type="evidence" value="ECO:0007669"/>
    <property type="project" value="TreeGrafter"/>
</dbReference>
<dbReference type="GO" id="GO:0005737">
    <property type="term" value="C:cytoplasm"/>
    <property type="evidence" value="ECO:0007669"/>
    <property type="project" value="TreeGrafter"/>
</dbReference>
<keyword evidence="6" id="KW-1185">Reference proteome</keyword>
<dbReference type="SUPFAM" id="SSF54928">
    <property type="entry name" value="RNA-binding domain, RBD"/>
    <property type="match status" value="1"/>
</dbReference>
<dbReference type="EMBL" id="MCFC01000105">
    <property type="protein sequence ID" value="ORY21740.1"/>
    <property type="molecule type" value="Genomic_DNA"/>
</dbReference>
<gene>
    <name evidence="5" type="ORF">BCR39DRAFT_488186</name>
</gene>
<dbReference type="InterPro" id="IPR035979">
    <property type="entry name" value="RBD_domain_sf"/>
</dbReference>
<dbReference type="InParanoid" id="A0A1Y2AHH5"/>
<feature type="domain" description="RRM" evidence="4">
    <location>
        <begin position="99"/>
        <end position="173"/>
    </location>
</feature>
<dbReference type="SMART" id="SM00360">
    <property type="entry name" value="RRM"/>
    <property type="match status" value="2"/>
</dbReference>
<dbReference type="Pfam" id="PF00076">
    <property type="entry name" value="RRM_1"/>
    <property type="match status" value="2"/>
</dbReference>
<feature type="region of interest" description="Disordered" evidence="3">
    <location>
        <begin position="72"/>
        <end position="98"/>
    </location>
</feature>
<feature type="region of interest" description="Disordered" evidence="3">
    <location>
        <begin position="166"/>
        <end position="265"/>
    </location>
</feature>
<sequence>MSRRVYLGHLPPNVSKTDIEDHFKGYGKIVDIRPMGNFGFLEFESSRDAEDVVRDFNGRPFMGENLIVEPSRDTRRKDFYDPNSGDRGPPRSSAPRKGVRVTVIGIPSSTSWQDLKDYGRIGNNNIIYADVDRNNPSNGIIEYTTMADAEEALSRLAGVDINGTPVTLELAQPGGGGDFDRRPPPPRDYDRPRYDGRSRDDRPRDDRPRYDDRRTDRYERRDRSPPRRQDDRTYDREPRRDYGRDRSPPRRQEDDRAYDRDKNGH</sequence>
<comment type="caution">
    <text evidence="5">The sequence shown here is derived from an EMBL/GenBank/DDBJ whole genome shotgun (WGS) entry which is preliminary data.</text>
</comment>
<dbReference type="InterPro" id="IPR012677">
    <property type="entry name" value="Nucleotide-bd_a/b_plait_sf"/>
</dbReference>
<feature type="compositionally biased region" description="Basic and acidic residues" evidence="3">
    <location>
        <begin position="178"/>
        <end position="265"/>
    </location>
</feature>
<dbReference type="GO" id="GO:0005634">
    <property type="term" value="C:nucleus"/>
    <property type="evidence" value="ECO:0007669"/>
    <property type="project" value="TreeGrafter"/>
</dbReference>
<evidence type="ECO:0000313" key="5">
    <source>
        <dbReference type="EMBL" id="ORY21740.1"/>
    </source>
</evidence>
<feature type="domain" description="RRM" evidence="4">
    <location>
        <begin position="3"/>
        <end position="73"/>
    </location>
</feature>
<reference evidence="5 6" key="1">
    <citation type="submission" date="2016-07" db="EMBL/GenBank/DDBJ databases">
        <title>Pervasive Adenine N6-methylation of Active Genes in Fungi.</title>
        <authorList>
            <consortium name="DOE Joint Genome Institute"/>
            <person name="Mondo S.J."/>
            <person name="Dannebaum R.O."/>
            <person name="Kuo R.C."/>
            <person name="Labutti K."/>
            <person name="Haridas S."/>
            <person name="Kuo A."/>
            <person name="Salamov A."/>
            <person name="Ahrendt S.R."/>
            <person name="Lipzen A."/>
            <person name="Sullivan W."/>
            <person name="Andreopoulos W.B."/>
            <person name="Clum A."/>
            <person name="Lindquist E."/>
            <person name="Daum C."/>
            <person name="Ramamoorthy G.K."/>
            <person name="Gryganskyi A."/>
            <person name="Culley D."/>
            <person name="Magnuson J.K."/>
            <person name="James T.Y."/>
            <person name="O'Malley M.A."/>
            <person name="Stajich J.E."/>
            <person name="Spatafora J.W."/>
            <person name="Visel A."/>
            <person name="Grigoriev I.V."/>
        </authorList>
    </citation>
    <scope>NUCLEOTIDE SEQUENCE [LARGE SCALE GENOMIC DNA]</scope>
    <source>
        <strain evidence="5 6">68-887.2</strain>
    </source>
</reference>
<accession>A0A1Y2AHH5</accession>
<organism evidence="5 6">
    <name type="scientific">Naematelia encephala</name>
    <dbReference type="NCBI Taxonomy" id="71784"/>
    <lineage>
        <taxon>Eukaryota</taxon>
        <taxon>Fungi</taxon>
        <taxon>Dikarya</taxon>
        <taxon>Basidiomycota</taxon>
        <taxon>Agaricomycotina</taxon>
        <taxon>Tremellomycetes</taxon>
        <taxon>Tremellales</taxon>
        <taxon>Naemateliaceae</taxon>
        <taxon>Naematelia</taxon>
    </lineage>
</organism>
<evidence type="ECO:0000256" key="2">
    <source>
        <dbReference type="PROSITE-ProRule" id="PRU00176"/>
    </source>
</evidence>
<evidence type="ECO:0000313" key="6">
    <source>
        <dbReference type="Proteomes" id="UP000193986"/>
    </source>
</evidence>
<evidence type="ECO:0000256" key="3">
    <source>
        <dbReference type="SAM" id="MobiDB-lite"/>
    </source>
</evidence>
<protein>
    <recommendedName>
        <fullName evidence="4">RRM domain-containing protein</fullName>
    </recommendedName>
</protein>
<name>A0A1Y2AHH5_9TREE</name>